<dbReference type="InterPro" id="IPR036728">
    <property type="entry name" value="PBP_GOBP_sf"/>
</dbReference>
<reference evidence="3" key="1">
    <citation type="journal article" date="2020" name="Sci. Rep.">
        <title>Identification and motif analyses of candidate nonreceptor olfactory genes of Dendroctonus adjunctus Blandford (Coleoptera: Curculionidae) from the head transcriptome.</title>
        <authorList>
            <person name="Torres-Huerta B."/>
            <person name="Segura-Leon O.L."/>
            <person name="Aragon-Magadan M.A."/>
            <person name="Gonzalez-Hernandez H."/>
        </authorList>
    </citation>
    <scope>NUCLEOTIDE SEQUENCE</scope>
    <source>
        <tissue evidence="3">Head</tissue>
    </source>
</reference>
<dbReference type="PANTHER" id="PTHR11857:SF48">
    <property type="entry name" value="GENERAL ODORANT-BINDING PROTEIN 57C-RELATED"/>
    <property type="match status" value="1"/>
</dbReference>
<dbReference type="GO" id="GO:0007608">
    <property type="term" value="P:sensory perception of smell"/>
    <property type="evidence" value="ECO:0007669"/>
    <property type="project" value="TreeGrafter"/>
</dbReference>
<dbReference type="GO" id="GO:0005549">
    <property type="term" value="F:odorant binding"/>
    <property type="evidence" value="ECO:0007669"/>
    <property type="project" value="InterPro"/>
</dbReference>
<feature type="chain" id="PRO_5031463377" evidence="2">
    <location>
        <begin position="28"/>
        <end position="158"/>
    </location>
</feature>
<proteinExistence type="evidence at transcript level"/>
<dbReference type="GO" id="GO:0005615">
    <property type="term" value="C:extracellular space"/>
    <property type="evidence" value="ECO:0007669"/>
    <property type="project" value="TreeGrafter"/>
</dbReference>
<dbReference type="Gene3D" id="1.10.238.20">
    <property type="entry name" value="Pheromone/general odorant binding protein domain"/>
    <property type="match status" value="1"/>
</dbReference>
<organism evidence="3">
    <name type="scientific">Dendroctonus adjunctus</name>
    <name type="common">roundheaded pine beetle</name>
    <dbReference type="NCBI Taxonomy" id="77157"/>
    <lineage>
        <taxon>Eukaryota</taxon>
        <taxon>Metazoa</taxon>
        <taxon>Ecdysozoa</taxon>
        <taxon>Arthropoda</taxon>
        <taxon>Hexapoda</taxon>
        <taxon>Insecta</taxon>
        <taxon>Pterygota</taxon>
        <taxon>Neoptera</taxon>
        <taxon>Endopterygota</taxon>
        <taxon>Coleoptera</taxon>
        <taxon>Polyphaga</taxon>
        <taxon>Cucujiformia</taxon>
        <taxon>Curculionidae</taxon>
        <taxon>Scolytinae</taxon>
        <taxon>Dendroctonus</taxon>
    </lineage>
</organism>
<evidence type="ECO:0000313" key="3">
    <source>
        <dbReference type="EMBL" id="QKV34990.1"/>
    </source>
</evidence>
<sequence length="158" mass="18183">MKPIIGARDFLLSVAVILLICGKKVKCFTSEDVANDLKFIKICKSNSPPGAYSMNDVLDTKNAENTHSRSFKCFLHCLLTKYGWMDEDGGYLLHDIRETLQQSDLQLATLEYILYTCTAVKSSDRCQRAHFFTDCFWKKMDEEQPTADELFYNVKTRK</sequence>
<protein>
    <submittedName>
        <fullName evidence="3">Odorant binding protein 11b</fullName>
    </submittedName>
</protein>
<dbReference type="SUPFAM" id="SSF47565">
    <property type="entry name" value="Insect pheromone/odorant-binding proteins"/>
    <property type="match status" value="1"/>
</dbReference>
<evidence type="ECO:0000256" key="1">
    <source>
        <dbReference type="ARBA" id="ARBA00022729"/>
    </source>
</evidence>
<evidence type="ECO:0000256" key="2">
    <source>
        <dbReference type="SAM" id="SignalP"/>
    </source>
</evidence>
<accession>A0A7U3MWU6</accession>
<feature type="signal peptide" evidence="2">
    <location>
        <begin position="1"/>
        <end position="27"/>
    </location>
</feature>
<reference evidence="3" key="2">
    <citation type="submission" date="2020-06" db="EMBL/GenBank/DDBJ databases">
        <authorList>
            <person name="Torres Huerta B."/>
            <person name="Segura-Leon O.L."/>
        </authorList>
    </citation>
    <scope>NUCLEOTIDE SEQUENCE</scope>
    <source>
        <tissue evidence="3">Head</tissue>
    </source>
</reference>
<keyword evidence="1 2" id="KW-0732">Signal</keyword>
<dbReference type="Pfam" id="PF01395">
    <property type="entry name" value="PBP_GOBP"/>
    <property type="match status" value="1"/>
</dbReference>
<dbReference type="EMBL" id="MT604225">
    <property type="protein sequence ID" value="QKV34990.1"/>
    <property type="molecule type" value="mRNA"/>
</dbReference>
<dbReference type="PANTHER" id="PTHR11857">
    <property type="entry name" value="ODORANT BINDING PROTEIN-RELATED"/>
    <property type="match status" value="1"/>
</dbReference>
<dbReference type="CDD" id="cd23992">
    <property type="entry name" value="PBP_GOBP"/>
    <property type="match status" value="1"/>
</dbReference>
<dbReference type="SMART" id="SM00708">
    <property type="entry name" value="PhBP"/>
    <property type="match status" value="1"/>
</dbReference>
<dbReference type="AlphaFoldDB" id="A0A7U3MWU6"/>
<gene>
    <name evidence="3" type="primary">OBP11b</name>
</gene>
<name>A0A7U3MWU6_9CUCU</name>
<dbReference type="InterPro" id="IPR006170">
    <property type="entry name" value="PBP/GOBP"/>
</dbReference>